<keyword evidence="2" id="KW-1185">Reference proteome</keyword>
<proteinExistence type="predicted"/>
<reference evidence="1 2" key="1">
    <citation type="submission" date="2022-06" db="EMBL/GenBank/DDBJ databases">
        <title>Roseomonas CN29.</title>
        <authorList>
            <person name="Cheng Y."/>
            <person name="He X."/>
        </authorList>
    </citation>
    <scope>NUCLEOTIDE SEQUENCE [LARGE SCALE GENOMIC DNA]</scope>
    <source>
        <strain evidence="1 2">CN29</strain>
    </source>
</reference>
<dbReference type="EMBL" id="JANJOU010000028">
    <property type="protein sequence ID" value="MCR0985029.1"/>
    <property type="molecule type" value="Genomic_DNA"/>
</dbReference>
<accession>A0ABT1XBE7</accession>
<dbReference type="RefSeq" id="WP_257718682.1">
    <property type="nucleotide sequence ID" value="NZ_JANJOU010000028.1"/>
</dbReference>
<evidence type="ECO:0000313" key="2">
    <source>
        <dbReference type="Proteomes" id="UP001524642"/>
    </source>
</evidence>
<name>A0ABT1XBE7_9PROT</name>
<protein>
    <submittedName>
        <fullName evidence="1">Uncharacterized protein</fullName>
    </submittedName>
</protein>
<evidence type="ECO:0000313" key="1">
    <source>
        <dbReference type="EMBL" id="MCR0985029.1"/>
    </source>
</evidence>
<organism evidence="1 2">
    <name type="scientific">Roseomonas populi</name>
    <dbReference type="NCBI Taxonomy" id="3121582"/>
    <lineage>
        <taxon>Bacteria</taxon>
        <taxon>Pseudomonadati</taxon>
        <taxon>Pseudomonadota</taxon>
        <taxon>Alphaproteobacteria</taxon>
        <taxon>Acetobacterales</taxon>
        <taxon>Roseomonadaceae</taxon>
        <taxon>Roseomonas</taxon>
    </lineage>
</organism>
<gene>
    <name evidence="1" type="ORF">NRP21_23525</name>
</gene>
<dbReference type="Proteomes" id="UP001524642">
    <property type="component" value="Unassembled WGS sequence"/>
</dbReference>
<comment type="caution">
    <text evidence="1">The sequence shown here is derived from an EMBL/GenBank/DDBJ whole genome shotgun (WGS) entry which is preliminary data.</text>
</comment>
<sequence length="68" mass="7274">MDLLPEHRRDMEHAERVRAAAQALNVAMLAAAEDGLIVVVEVLGQNLGEDVASEARLAPTVSVVVERA</sequence>